<keyword evidence="8 12" id="KW-0630">Potassium</keyword>
<keyword evidence="7 13" id="KW-0812">Transmembrane</keyword>
<feature type="binding site" evidence="12">
    <location>
        <position position="127"/>
    </location>
    <ligand>
        <name>K(+)</name>
        <dbReference type="ChEBI" id="CHEBI:29103"/>
    </ligand>
</feature>
<dbReference type="Proteomes" id="UP000318437">
    <property type="component" value="Unassembled WGS sequence"/>
</dbReference>
<dbReference type="GO" id="GO:0005886">
    <property type="term" value="C:plasma membrane"/>
    <property type="evidence" value="ECO:0007669"/>
    <property type="project" value="UniProtKB-SubCell"/>
</dbReference>
<keyword evidence="10" id="KW-0406">Ion transport</keyword>
<comment type="similarity">
    <text evidence="2">Belongs to the TrkH potassium transport family.</text>
</comment>
<evidence type="ECO:0000256" key="3">
    <source>
        <dbReference type="ARBA" id="ARBA00022448"/>
    </source>
</evidence>
<feature type="transmembrane region" description="Helical" evidence="13">
    <location>
        <begin position="498"/>
        <end position="523"/>
    </location>
</feature>
<feature type="transmembrane region" description="Helical" evidence="13">
    <location>
        <begin position="12"/>
        <end position="30"/>
    </location>
</feature>
<keyword evidence="9 13" id="KW-1133">Transmembrane helix</keyword>
<dbReference type="InterPro" id="IPR003445">
    <property type="entry name" value="Cat_transpt"/>
</dbReference>
<evidence type="ECO:0000256" key="4">
    <source>
        <dbReference type="ARBA" id="ARBA00022475"/>
    </source>
</evidence>
<accession>A0A5C6CQU0</accession>
<dbReference type="EMBL" id="SJPS01000004">
    <property type="protein sequence ID" value="TWU25831.1"/>
    <property type="molecule type" value="Genomic_DNA"/>
</dbReference>
<keyword evidence="11 13" id="KW-0472">Membrane</keyword>
<evidence type="ECO:0000256" key="13">
    <source>
        <dbReference type="SAM" id="Phobius"/>
    </source>
</evidence>
<feature type="binding site" evidence="12">
    <location>
        <position position="475"/>
    </location>
    <ligand>
        <name>K(+)</name>
        <dbReference type="ChEBI" id="CHEBI:29103"/>
    </ligand>
</feature>
<feature type="binding site" evidence="12">
    <location>
        <position position="128"/>
    </location>
    <ligand>
        <name>K(+)</name>
        <dbReference type="ChEBI" id="CHEBI:29103"/>
    </ligand>
</feature>
<evidence type="ECO:0000256" key="5">
    <source>
        <dbReference type="ARBA" id="ARBA00022519"/>
    </source>
</evidence>
<evidence type="ECO:0000256" key="6">
    <source>
        <dbReference type="ARBA" id="ARBA00022538"/>
    </source>
</evidence>
<organism evidence="14 15">
    <name type="scientific">Bythopirellula polymerisocia</name>
    <dbReference type="NCBI Taxonomy" id="2528003"/>
    <lineage>
        <taxon>Bacteria</taxon>
        <taxon>Pseudomonadati</taxon>
        <taxon>Planctomycetota</taxon>
        <taxon>Planctomycetia</taxon>
        <taxon>Pirellulales</taxon>
        <taxon>Lacipirellulaceae</taxon>
        <taxon>Bythopirellula</taxon>
    </lineage>
</organism>
<dbReference type="GO" id="GO:0046872">
    <property type="term" value="F:metal ion binding"/>
    <property type="evidence" value="ECO:0007669"/>
    <property type="project" value="UniProtKB-KW"/>
</dbReference>
<feature type="transmembrane region" description="Helical" evidence="13">
    <location>
        <begin position="155"/>
        <end position="178"/>
    </location>
</feature>
<feature type="binding site" evidence="12">
    <location>
        <position position="238"/>
    </location>
    <ligand>
        <name>K(+)</name>
        <dbReference type="ChEBI" id="CHEBI:29103"/>
    </ligand>
</feature>
<reference evidence="14 15" key="1">
    <citation type="submission" date="2019-02" db="EMBL/GenBank/DDBJ databases">
        <title>Deep-cultivation of Planctomycetes and their phenomic and genomic characterization uncovers novel biology.</title>
        <authorList>
            <person name="Wiegand S."/>
            <person name="Jogler M."/>
            <person name="Boedeker C."/>
            <person name="Pinto D."/>
            <person name="Vollmers J."/>
            <person name="Rivas-Marin E."/>
            <person name="Kohn T."/>
            <person name="Peeters S.H."/>
            <person name="Heuer A."/>
            <person name="Rast P."/>
            <person name="Oberbeckmann S."/>
            <person name="Bunk B."/>
            <person name="Jeske O."/>
            <person name="Meyerdierks A."/>
            <person name="Storesund J.E."/>
            <person name="Kallscheuer N."/>
            <person name="Luecker S."/>
            <person name="Lage O.M."/>
            <person name="Pohl T."/>
            <person name="Merkel B.J."/>
            <person name="Hornburger P."/>
            <person name="Mueller R.-W."/>
            <person name="Bruemmer F."/>
            <person name="Labrenz M."/>
            <person name="Spormann A.M."/>
            <person name="Op Den Camp H."/>
            <person name="Overmann J."/>
            <person name="Amann R."/>
            <person name="Jetten M.S.M."/>
            <person name="Mascher T."/>
            <person name="Medema M.H."/>
            <person name="Devos D.P."/>
            <person name="Kaster A.-K."/>
            <person name="Ovreas L."/>
            <person name="Rohde M."/>
            <person name="Galperin M.Y."/>
            <person name="Jogler C."/>
        </authorList>
    </citation>
    <scope>NUCLEOTIDE SEQUENCE [LARGE SCALE GENOMIC DNA]</scope>
    <source>
        <strain evidence="14 15">Pla144</strain>
    </source>
</reference>
<dbReference type="PIRSF" id="PIRSF006247">
    <property type="entry name" value="TrkH"/>
    <property type="match status" value="1"/>
</dbReference>
<dbReference type="RefSeq" id="WP_146451402.1">
    <property type="nucleotide sequence ID" value="NZ_SJPS01000004.1"/>
</dbReference>
<keyword evidence="4" id="KW-1003">Cell membrane</keyword>
<feature type="transmembrane region" description="Helical" evidence="13">
    <location>
        <begin position="257"/>
        <end position="278"/>
    </location>
</feature>
<protein>
    <submittedName>
        <fullName evidence="14">Trk system potassium uptake protein TrkG</fullName>
    </submittedName>
</protein>
<proteinExistence type="inferred from homology"/>
<feature type="transmembrane region" description="Helical" evidence="13">
    <location>
        <begin position="424"/>
        <end position="445"/>
    </location>
</feature>
<evidence type="ECO:0000256" key="12">
    <source>
        <dbReference type="PIRSR" id="PIRSR006247-1"/>
    </source>
</evidence>
<evidence type="ECO:0000256" key="8">
    <source>
        <dbReference type="ARBA" id="ARBA00022958"/>
    </source>
</evidence>
<dbReference type="OrthoDB" id="9810952at2"/>
<keyword evidence="3" id="KW-0813">Transport</keyword>
<keyword evidence="6" id="KW-0633">Potassium transport</keyword>
<keyword evidence="15" id="KW-1185">Reference proteome</keyword>
<keyword evidence="12" id="KW-0479">Metal-binding</keyword>
<evidence type="ECO:0000313" key="15">
    <source>
        <dbReference type="Proteomes" id="UP000318437"/>
    </source>
</evidence>
<keyword evidence="5" id="KW-0997">Cell inner membrane</keyword>
<dbReference type="Pfam" id="PF02386">
    <property type="entry name" value="TrkH"/>
    <property type="match status" value="1"/>
</dbReference>
<evidence type="ECO:0000256" key="7">
    <source>
        <dbReference type="ARBA" id="ARBA00022692"/>
    </source>
</evidence>
<evidence type="ECO:0000256" key="1">
    <source>
        <dbReference type="ARBA" id="ARBA00004429"/>
    </source>
</evidence>
<evidence type="ECO:0000256" key="10">
    <source>
        <dbReference type="ARBA" id="ARBA00023065"/>
    </source>
</evidence>
<evidence type="ECO:0000256" key="9">
    <source>
        <dbReference type="ARBA" id="ARBA00022989"/>
    </source>
</evidence>
<dbReference type="GO" id="GO:0015379">
    <property type="term" value="F:potassium:chloride symporter activity"/>
    <property type="evidence" value="ECO:0007669"/>
    <property type="project" value="InterPro"/>
</dbReference>
<feature type="transmembrane region" description="Helical" evidence="13">
    <location>
        <begin position="198"/>
        <end position="217"/>
    </location>
</feature>
<dbReference type="AlphaFoldDB" id="A0A5C6CQU0"/>
<evidence type="ECO:0000256" key="2">
    <source>
        <dbReference type="ARBA" id="ARBA00009137"/>
    </source>
</evidence>
<feature type="binding site" evidence="12">
    <location>
        <position position="344"/>
    </location>
    <ligand>
        <name>K(+)</name>
        <dbReference type="ChEBI" id="CHEBI:29103"/>
    </ligand>
</feature>
<evidence type="ECO:0000256" key="11">
    <source>
        <dbReference type="ARBA" id="ARBA00023136"/>
    </source>
</evidence>
<feature type="binding site" evidence="12">
    <location>
        <position position="345"/>
    </location>
    <ligand>
        <name>K(+)</name>
        <dbReference type="ChEBI" id="CHEBI:29103"/>
    </ligand>
</feature>
<comment type="subcellular location">
    <subcellularLocation>
        <location evidence="1">Cell inner membrane</location>
        <topology evidence="1">Multi-pass membrane protein</topology>
    </subcellularLocation>
</comment>
<gene>
    <name evidence="14" type="primary">trkG</name>
    <name evidence="14" type="ORF">Pla144_30430</name>
</gene>
<name>A0A5C6CQU0_9BACT</name>
<feature type="transmembrane region" description="Helical" evidence="13">
    <location>
        <begin position="76"/>
        <end position="97"/>
    </location>
</feature>
<comment type="caution">
    <text evidence="14">The sequence shown here is derived from an EMBL/GenBank/DDBJ whole genome shotgun (WGS) entry which is preliminary data.</text>
</comment>
<dbReference type="PANTHER" id="PTHR32024">
    <property type="entry name" value="TRK SYSTEM POTASSIUM UPTAKE PROTEIN TRKG-RELATED"/>
    <property type="match status" value="1"/>
</dbReference>
<feature type="transmembrane region" description="Helical" evidence="13">
    <location>
        <begin position="42"/>
        <end position="64"/>
    </location>
</feature>
<dbReference type="InterPro" id="IPR004772">
    <property type="entry name" value="TrkH"/>
</dbReference>
<dbReference type="PANTHER" id="PTHR32024:SF2">
    <property type="entry name" value="TRK SYSTEM POTASSIUM UPTAKE PROTEIN TRKG-RELATED"/>
    <property type="match status" value="1"/>
</dbReference>
<feature type="transmembrane region" description="Helical" evidence="13">
    <location>
        <begin position="290"/>
        <end position="310"/>
    </location>
</feature>
<feature type="transmembrane region" description="Helical" evidence="13">
    <location>
        <begin position="362"/>
        <end position="383"/>
    </location>
</feature>
<sequence>MNLRIVARQLSVIAWLIGLTMLFSISAAWPEIGGQSEFETRGFWSLLLTVGVCGIVGLSLRMAGGKVSDTLYRKEAMAVVGLSWVLATVLGGLPYYFSETIYTSIDGQEIPMGLADSIFESQSGFSTTGATVLTDIENQQWVPRCILFWRSSTHFLGGLGIIVLFVAILGQGSAGKALMRAEMPGPSKEGSQERMQHAAWNFAAIYCALNLILTIILRLEGMTWFEAICHAFGTMATGGFSTLNASLGGFNSKTIEYTVIVFMILAGTNFTLIYLLTLGKFRKFITDPEWRTYMGILAIATALVIVVGIFESHDFDRQDKLSAGAEFELAFRDGLFQVVSIMTTTGFCTADFDLWNNFSRGLLVVLMFVGGCAGSTGGGMKVIRIILYTKILGREVERSFHPAVVRHIRLAGEAVTDPDLPRNILVYVGLIGAIIVMSWLGLTWIELDRTWIEAGHPAHNKLIDSGTAVCATLHNIGPGLGIVGATRNYAPFSDSSKILFTLLMMLGRLELFAVLVLVMPSFWRD</sequence>
<evidence type="ECO:0000313" key="14">
    <source>
        <dbReference type="EMBL" id="TWU25831.1"/>
    </source>
</evidence>